<keyword evidence="7" id="KW-0498">Mitosis</keyword>
<dbReference type="GO" id="GO:0007076">
    <property type="term" value="P:mitotic chromosome condensation"/>
    <property type="evidence" value="ECO:0007669"/>
    <property type="project" value="TreeGrafter"/>
</dbReference>
<keyword evidence="10" id="KW-0539">Nucleus</keyword>
<keyword evidence="9" id="KW-0206">Cytoskeleton</keyword>
<keyword evidence="11" id="KW-0131">Cell cycle</keyword>
<keyword evidence="6" id="KW-0493">Microtubule</keyword>
<dbReference type="KEGG" id="aten:116306761"/>
<comment type="similarity">
    <text evidence="3">Belongs to the NUSAP family.</text>
</comment>
<gene>
    <name evidence="14" type="primary">LOC116306761</name>
</gene>
<accession>A0A6P8IYX4</accession>
<dbReference type="GO" id="GO:0040001">
    <property type="term" value="P:establishment of mitotic spindle localization"/>
    <property type="evidence" value="ECO:0007669"/>
    <property type="project" value="InterPro"/>
</dbReference>
<sequence length="363" mass="41063">MADVHLSFDVDHLEQMKRPQLQTLCKKLGIKANSKTSQLISDLKEYKETYLAQQNEKIKTPVAKPKGNVQSPTASDGTETQEDSFKKEMMQHLENKVKETLKESKIPRLNTRAVTFTVTPKNSRSKEHVAFRKMDSIDVYLEKKRKRTESFYQNAKKAKTTATTARSIVAEMKASHNTPARKTPENKKAKTHDKSVTIAAKPFVFGHLKSPKVSGGFSFGSQKLKTPVSRMSFSVATKAKENKTPHDSRKSIAVTPFRFGADATVNSTTKCSPTSAKKKFDLQASLSKPLRYKPHKGKLSEFKFSTVESKIPVRTNKASDCNEKKVDIKNVKVTSRAERRQKEINKRTNRRKNAMFQRRGLVN</sequence>
<evidence type="ECO:0000256" key="5">
    <source>
        <dbReference type="ARBA" id="ARBA00022618"/>
    </source>
</evidence>
<evidence type="ECO:0000256" key="1">
    <source>
        <dbReference type="ARBA" id="ARBA00004123"/>
    </source>
</evidence>
<proteinExistence type="inferred from homology"/>
<dbReference type="GO" id="GO:0003677">
    <property type="term" value="F:DNA binding"/>
    <property type="evidence" value="ECO:0007669"/>
    <property type="project" value="UniProtKB-KW"/>
</dbReference>
<evidence type="ECO:0000256" key="11">
    <source>
        <dbReference type="ARBA" id="ARBA00023306"/>
    </source>
</evidence>
<evidence type="ECO:0000256" key="3">
    <source>
        <dbReference type="ARBA" id="ARBA00009702"/>
    </source>
</evidence>
<dbReference type="PANTHER" id="PTHR15874">
    <property type="entry name" value="NUCLEOLAR AND SPINDLE-ASSOCIATED PROTEIN 1"/>
    <property type="match status" value="1"/>
</dbReference>
<evidence type="ECO:0000256" key="12">
    <source>
        <dbReference type="SAM" id="MobiDB-lite"/>
    </source>
</evidence>
<comment type="subcellular location">
    <subcellularLocation>
        <location evidence="2">Cytoplasm</location>
        <location evidence="2">Cytoskeleton</location>
        <location evidence="2">Spindle</location>
    </subcellularLocation>
    <subcellularLocation>
        <location evidence="1">Nucleus</location>
    </subcellularLocation>
</comment>
<dbReference type="InterPro" id="IPR026756">
    <property type="entry name" value="NuSAP"/>
</dbReference>
<evidence type="ECO:0000313" key="14">
    <source>
        <dbReference type="RefSeq" id="XP_031572716.1"/>
    </source>
</evidence>
<evidence type="ECO:0000256" key="6">
    <source>
        <dbReference type="ARBA" id="ARBA00022701"/>
    </source>
</evidence>
<organism evidence="13 14">
    <name type="scientific">Actinia tenebrosa</name>
    <name type="common">Australian red waratah sea anemone</name>
    <dbReference type="NCBI Taxonomy" id="6105"/>
    <lineage>
        <taxon>Eukaryota</taxon>
        <taxon>Metazoa</taxon>
        <taxon>Cnidaria</taxon>
        <taxon>Anthozoa</taxon>
        <taxon>Hexacorallia</taxon>
        <taxon>Actiniaria</taxon>
        <taxon>Actiniidae</taxon>
        <taxon>Actinia</taxon>
    </lineage>
</organism>
<name>A0A6P8IYX4_ACTTE</name>
<evidence type="ECO:0000256" key="7">
    <source>
        <dbReference type="ARBA" id="ARBA00022776"/>
    </source>
</evidence>
<keyword evidence="13" id="KW-1185">Reference proteome</keyword>
<dbReference type="RefSeq" id="XP_031572716.1">
    <property type="nucleotide sequence ID" value="XM_031716856.1"/>
</dbReference>
<dbReference type="Pfam" id="PF16006">
    <property type="entry name" value="NUSAP"/>
    <property type="match status" value="1"/>
</dbReference>
<dbReference type="InParanoid" id="A0A6P8IYX4"/>
<evidence type="ECO:0000256" key="10">
    <source>
        <dbReference type="ARBA" id="ARBA00023242"/>
    </source>
</evidence>
<evidence type="ECO:0000313" key="13">
    <source>
        <dbReference type="Proteomes" id="UP000515163"/>
    </source>
</evidence>
<feature type="region of interest" description="Disordered" evidence="12">
    <location>
        <begin position="344"/>
        <end position="363"/>
    </location>
</feature>
<dbReference type="PANTHER" id="PTHR15874:SF1">
    <property type="entry name" value="NUCLEOLAR AND SPINDLE-ASSOCIATED PROTEIN 1"/>
    <property type="match status" value="1"/>
</dbReference>
<dbReference type="AlphaFoldDB" id="A0A6P8IYX4"/>
<dbReference type="GeneID" id="116306761"/>
<protein>
    <submittedName>
        <fullName evidence="14">Nucleolar and spindle-associated protein 1-like</fullName>
    </submittedName>
</protein>
<keyword evidence="5" id="KW-0132">Cell division</keyword>
<dbReference type="GO" id="GO:0005730">
    <property type="term" value="C:nucleolus"/>
    <property type="evidence" value="ECO:0007669"/>
    <property type="project" value="TreeGrafter"/>
</dbReference>
<evidence type="ECO:0000256" key="9">
    <source>
        <dbReference type="ARBA" id="ARBA00023212"/>
    </source>
</evidence>
<dbReference type="GO" id="GO:0000281">
    <property type="term" value="P:mitotic cytokinesis"/>
    <property type="evidence" value="ECO:0007669"/>
    <property type="project" value="InterPro"/>
</dbReference>
<dbReference type="OrthoDB" id="3258416at2759"/>
<evidence type="ECO:0000256" key="2">
    <source>
        <dbReference type="ARBA" id="ARBA00004186"/>
    </source>
</evidence>
<evidence type="ECO:0000256" key="4">
    <source>
        <dbReference type="ARBA" id="ARBA00022490"/>
    </source>
</evidence>
<dbReference type="GO" id="GO:0005874">
    <property type="term" value="C:microtubule"/>
    <property type="evidence" value="ECO:0007669"/>
    <property type="project" value="UniProtKB-KW"/>
</dbReference>
<evidence type="ECO:0000256" key="8">
    <source>
        <dbReference type="ARBA" id="ARBA00023125"/>
    </source>
</evidence>
<dbReference type="FunCoup" id="A0A6P8IYX4">
    <property type="interactions" value="561"/>
</dbReference>
<feature type="region of interest" description="Disordered" evidence="12">
    <location>
        <begin position="57"/>
        <end position="84"/>
    </location>
</feature>
<keyword evidence="4" id="KW-0963">Cytoplasm</keyword>
<dbReference type="GO" id="GO:0008017">
    <property type="term" value="F:microtubule binding"/>
    <property type="evidence" value="ECO:0007669"/>
    <property type="project" value="TreeGrafter"/>
</dbReference>
<dbReference type="GO" id="GO:0072686">
    <property type="term" value="C:mitotic spindle"/>
    <property type="evidence" value="ECO:0007669"/>
    <property type="project" value="TreeGrafter"/>
</dbReference>
<reference evidence="14" key="1">
    <citation type="submission" date="2025-08" db="UniProtKB">
        <authorList>
            <consortium name="RefSeq"/>
        </authorList>
    </citation>
    <scope>IDENTIFICATION</scope>
    <source>
        <tissue evidence="14">Tentacle</tissue>
    </source>
</reference>
<dbReference type="Proteomes" id="UP000515163">
    <property type="component" value="Unplaced"/>
</dbReference>
<feature type="compositionally biased region" description="Polar residues" evidence="12">
    <location>
        <begin position="68"/>
        <end position="78"/>
    </location>
</feature>
<keyword evidence="8" id="KW-0238">DNA-binding</keyword>